<dbReference type="SUPFAM" id="SSF53335">
    <property type="entry name" value="S-adenosyl-L-methionine-dependent methyltransferases"/>
    <property type="match status" value="1"/>
</dbReference>
<comment type="caution">
    <text evidence="5">The sequence shown here is derived from an EMBL/GenBank/DDBJ whole genome shotgun (WGS) entry which is preliminary data.</text>
</comment>
<name>A0AAN9YWK1_9PEZI</name>
<dbReference type="PANTHER" id="PTHR32183">
    <property type="match status" value="1"/>
</dbReference>
<dbReference type="InterPro" id="IPR029063">
    <property type="entry name" value="SAM-dependent_MTases_sf"/>
</dbReference>
<evidence type="ECO:0000313" key="5">
    <source>
        <dbReference type="EMBL" id="KAK7757277.1"/>
    </source>
</evidence>
<dbReference type="GO" id="GO:0032259">
    <property type="term" value="P:methylation"/>
    <property type="evidence" value="ECO:0007669"/>
    <property type="project" value="UniProtKB-KW"/>
</dbReference>
<reference evidence="5 6" key="1">
    <citation type="submission" date="2024-02" db="EMBL/GenBank/DDBJ databases">
        <title>De novo assembly and annotation of 12 fungi associated with fruit tree decline syndrome in Ontario, Canada.</title>
        <authorList>
            <person name="Sulman M."/>
            <person name="Ellouze W."/>
            <person name="Ilyukhin E."/>
        </authorList>
    </citation>
    <scope>NUCLEOTIDE SEQUENCE [LARGE SCALE GENOMIC DNA]</scope>
    <source>
        <strain evidence="5 6">M11/M66-122</strain>
    </source>
</reference>
<evidence type="ECO:0000256" key="3">
    <source>
        <dbReference type="ARBA" id="ARBA00022679"/>
    </source>
</evidence>
<evidence type="ECO:0000313" key="6">
    <source>
        <dbReference type="Proteomes" id="UP001320420"/>
    </source>
</evidence>
<protein>
    <recommendedName>
        <fullName evidence="7">Thiol methyltransferase 1</fullName>
    </recommendedName>
</protein>
<keyword evidence="3" id="KW-0808">Transferase</keyword>
<dbReference type="Pfam" id="PF05724">
    <property type="entry name" value="TPMT"/>
    <property type="match status" value="1"/>
</dbReference>
<dbReference type="CDD" id="cd02440">
    <property type="entry name" value="AdoMet_MTases"/>
    <property type="match status" value="1"/>
</dbReference>
<keyword evidence="2" id="KW-0489">Methyltransferase</keyword>
<proteinExistence type="predicted"/>
<dbReference type="EMBL" id="JAKJXP020000003">
    <property type="protein sequence ID" value="KAK7757277.1"/>
    <property type="molecule type" value="Genomic_DNA"/>
</dbReference>
<evidence type="ECO:0008006" key="7">
    <source>
        <dbReference type="Google" id="ProtNLM"/>
    </source>
</evidence>
<dbReference type="GO" id="GO:0008757">
    <property type="term" value="F:S-adenosylmethionine-dependent methyltransferase activity"/>
    <property type="evidence" value="ECO:0007669"/>
    <property type="project" value="InterPro"/>
</dbReference>
<dbReference type="InterPro" id="IPR008854">
    <property type="entry name" value="TPMT"/>
</dbReference>
<keyword evidence="4" id="KW-0949">S-adenosyl-L-methionine</keyword>
<accession>A0AAN9YWK1</accession>
<evidence type="ECO:0000256" key="2">
    <source>
        <dbReference type="ARBA" id="ARBA00022603"/>
    </source>
</evidence>
<keyword evidence="1" id="KW-0597">Phosphoprotein</keyword>
<keyword evidence="6" id="KW-1185">Reference proteome</keyword>
<dbReference type="PANTHER" id="PTHR32183:SF6">
    <property type="entry name" value="CYSTEINE SULFINATE DESULFINASE_CYSTEINE DESULFURASE AND RELATED ENZYMES"/>
    <property type="match status" value="1"/>
</dbReference>
<dbReference type="Proteomes" id="UP001320420">
    <property type="component" value="Unassembled WGS sequence"/>
</dbReference>
<sequence length="172" mass="19315">MILTLDPSRQGSGWNACWEEEWTPWDRGGHSWALYDLLKEHPELSAGSPKNADGSAAAAAARKTALVPGCGRGHDVLLLSSFGYDVYGVDYSPKAIEEARKNAERKPAVEGLDDDVSRGSDERGSITWLSGDFFEDDWLREADMSGRKFDLIYDYTVRSFLPYIHMYISLFR</sequence>
<evidence type="ECO:0000256" key="4">
    <source>
        <dbReference type="ARBA" id="ARBA00022691"/>
    </source>
</evidence>
<dbReference type="PROSITE" id="PS51585">
    <property type="entry name" value="SAM_MT_TPMT"/>
    <property type="match status" value="1"/>
</dbReference>
<gene>
    <name evidence="5" type="ORF">SLS62_000826</name>
</gene>
<organism evidence="5 6">
    <name type="scientific">Diatrype stigma</name>
    <dbReference type="NCBI Taxonomy" id="117547"/>
    <lineage>
        <taxon>Eukaryota</taxon>
        <taxon>Fungi</taxon>
        <taxon>Dikarya</taxon>
        <taxon>Ascomycota</taxon>
        <taxon>Pezizomycotina</taxon>
        <taxon>Sordariomycetes</taxon>
        <taxon>Xylariomycetidae</taxon>
        <taxon>Xylariales</taxon>
        <taxon>Diatrypaceae</taxon>
        <taxon>Diatrype</taxon>
    </lineage>
</organism>
<dbReference type="Gene3D" id="3.40.50.150">
    <property type="entry name" value="Vaccinia Virus protein VP39"/>
    <property type="match status" value="1"/>
</dbReference>
<evidence type="ECO:0000256" key="1">
    <source>
        <dbReference type="ARBA" id="ARBA00022553"/>
    </source>
</evidence>
<dbReference type="AlphaFoldDB" id="A0AAN9YWK1"/>